<feature type="site" description="Transition state stabilizer" evidence="21">
    <location>
        <position position="596"/>
    </location>
</feature>
<dbReference type="Gene3D" id="1.25.50.20">
    <property type="match status" value="1"/>
</dbReference>
<dbReference type="Gene3D" id="1.10.390.10">
    <property type="entry name" value="Neutral Protease Domain 2"/>
    <property type="match status" value="1"/>
</dbReference>
<evidence type="ECO:0000256" key="14">
    <source>
        <dbReference type="ARBA" id="ARBA00023049"/>
    </source>
</evidence>
<comment type="subcellular location">
    <subcellularLocation>
        <location evidence="2">Cell membrane</location>
        <topology evidence="2">Lipid-anchor</topology>
        <topology evidence="2">GPI-anchor</topology>
    </subcellularLocation>
</comment>
<dbReference type="EC" id="3.4.11.2" evidence="4"/>
<dbReference type="EnsemblMetazoa" id="ACOM028819-RA">
    <property type="protein sequence ID" value="ACOM028819-PA.1"/>
    <property type="gene ID" value="ACOM028819"/>
</dbReference>
<dbReference type="AlphaFoldDB" id="A0A8W7PCJ7"/>
<organism evidence="27">
    <name type="scientific">Anopheles coluzzii</name>
    <name type="common">African malaria mosquito</name>
    <dbReference type="NCBI Taxonomy" id="1518534"/>
    <lineage>
        <taxon>Eukaryota</taxon>
        <taxon>Metazoa</taxon>
        <taxon>Ecdysozoa</taxon>
        <taxon>Arthropoda</taxon>
        <taxon>Hexapoda</taxon>
        <taxon>Insecta</taxon>
        <taxon>Pterygota</taxon>
        <taxon>Neoptera</taxon>
        <taxon>Endopterygota</taxon>
        <taxon>Diptera</taxon>
        <taxon>Nematocera</taxon>
        <taxon>Culicoidea</taxon>
        <taxon>Culicidae</taxon>
        <taxon>Anophelinae</taxon>
        <taxon>Anopheles</taxon>
    </lineage>
</organism>
<evidence type="ECO:0000259" key="24">
    <source>
        <dbReference type="Pfam" id="PF01433"/>
    </source>
</evidence>
<dbReference type="FunFam" id="2.60.40.1730:FF:000050">
    <property type="entry name" value="Aminopeptidase"/>
    <property type="match status" value="1"/>
</dbReference>
<dbReference type="PRINTS" id="PR00756">
    <property type="entry name" value="ALADIPTASE"/>
</dbReference>
<keyword evidence="12" id="KW-0378">Hydrolase</keyword>
<accession>A0A8W7PCJ7</accession>
<feature type="region of interest" description="Disordered" evidence="22">
    <location>
        <begin position="234"/>
        <end position="258"/>
    </location>
</feature>
<evidence type="ECO:0000256" key="10">
    <source>
        <dbReference type="ARBA" id="ARBA00022723"/>
    </source>
</evidence>
<evidence type="ECO:0000256" key="4">
    <source>
        <dbReference type="ARBA" id="ARBA00012564"/>
    </source>
</evidence>
<feature type="domain" description="ERAP1-like C-terminal" evidence="25">
    <location>
        <begin position="768"/>
        <end position="1090"/>
    </location>
</feature>
<keyword evidence="11" id="KW-0732">Signal</keyword>
<feature type="region of interest" description="Disordered" evidence="22">
    <location>
        <begin position="97"/>
        <end position="172"/>
    </location>
</feature>
<dbReference type="GO" id="GO:0042277">
    <property type="term" value="F:peptide binding"/>
    <property type="evidence" value="ECO:0007669"/>
    <property type="project" value="TreeGrafter"/>
</dbReference>
<dbReference type="SUPFAM" id="SSF55486">
    <property type="entry name" value="Metalloproteases ('zincins'), catalytic domain"/>
    <property type="match status" value="1"/>
</dbReference>
<dbReference type="FunFam" id="1.25.50.20:FF:000001">
    <property type="entry name" value="Aminopeptidase"/>
    <property type="match status" value="1"/>
</dbReference>
<dbReference type="VEuPathDB" id="VectorBase:ACON2_030414"/>
<dbReference type="PANTHER" id="PTHR11533">
    <property type="entry name" value="PROTEASE M1 ZINC METALLOPROTEASE"/>
    <property type="match status" value="1"/>
</dbReference>
<feature type="compositionally biased region" description="Low complexity" evidence="22">
    <location>
        <begin position="108"/>
        <end position="120"/>
    </location>
</feature>
<evidence type="ECO:0000256" key="11">
    <source>
        <dbReference type="ARBA" id="ARBA00022729"/>
    </source>
</evidence>
<dbReference type="Gene3D" id="2.60.40.1730">
    <property type="entry name" value="tricorn interacting facor f3 domain"/>
    <property type="match status" value="1"/>
</dbReference>
<evidence type="ECO:0000256" key="19">
    <source>
        <dbReference type="PIRSR" id="PIRSR634016-1"/>
    </source>
</evidence>
<evidence type="ECO:0000256" key="1">
    <source>
        <dbReference type="ARBA" id="ARBA00000098"/>
    </source>
</evidence>
<dbReference type="GO" id="GO:0005886">
    <property type="term" value="C:plasma membrane"/>
    <property type="evidence" value="ECO:0007669"/>
    <property type="project" value="UniProtKB-SubCell"/>
</dbReference>
<dbReference type="Pfam" id="PF01433">
    <property type="entry name" value="Peptidase_M1"/>
    <property type="match status" value="1"/>
</dbReference>
<feature type="compositionally biased region" description="Basic and acidic residues" evidence="22">
    <location>
        <begin position="238"/>
        <end position="247"/>
    </location>
</feature>
<protein>
    <recommendedName>
        <fullName evidence="5">Aminopeptidase N</fullName>
        <ecNumber evidence="4">3.4.11.2</ecNumber>
    </recommendedName>
</protein>
<dbReference type="InterPro" id="IPR050344">
    <property type="entry name" value="Peptidase_M1_aminopeptidases"/>
</dbReference>
<evidence type="ECO:0000256" key="16">
    <source>
        <dbReference type="ARBA" id="ARBA00023157"/>
    </source>
</evidence>
<dbReference type="Pfam" id="PF17900">
    <property type="entry name" value="Peptidase_M1_N"/>
    <property type="match status" value="1"/>
</dbReference>
<comment type="catalytic activity">
    <reaction evidence="1">
        <text>Release of an N-terminal amino acid, Xaa-|-Yaa- from a peptide, amide or arylamide. Xaa is preferably Ala, but may be most amino acids including Pro (slow action). When a terminal hydrophobic residue is followed by a prolyl residue, the two may be released as an intact Xaa-Pro dipeptide.</text>
        <dbReference type="EC" id="3.4.11.2"/>
    </reaction>
</comment>
<evidence type="ECO:0000256" key="12">
    <source>
        <dbReference type="ARBA" id="ARBA00022801"/>
    </source>
</evidence>
<keyword evidence="6" id="KW-0031">Aminopeptidase</keyword>
<feature type="compositionally biased region" description="Basic and acidic residues" evidence="22">
    <location>
        <begin position="156"/>
        <end position="167"/>
    </location>
</feature>
<feature type="transmembrane region" description="Helical" evidence="23">
    <location>
        <begin position="57"/>
        <end position="79"/>
    </location>
</feature>
<evidence type="ECO:0000256" key="21">
    <source>
        <dbReference type="PIRSR" id="PIRSR634016-4"/>
    </source>
</evidence>
<feature type="compositionally biased region" description="Polar residues" evidence="22">
    <location>
        <begin position="121"/>
        <end position="134"/>
    </location>
</feature>
<dbReference type="InterPro" id="IPR014782">
    <property type="entry name" value="Peptidase_M1_dom"/>
</dbReference>
<evidence type="ECO:0000256" key="22">
    <source>
        <dbReference type="SAM" id="MobiDB-lite"/>
    </source>
</evidence>
<sequence>LNERPYERHINRSRIPGRDSTMNNNSNKMQIRESLAMDVDGTTVESSRGYLITRMTLLATVAIFGCLLLGSGLLIYHFASCDEHHASTLHHTTLCEHQHSTSHHHQQHAPAPGSDGSASSTTHKTLIEASTSRENPGETIPAGDNVPGDTGATGADGKDQGGQRAEDGTVASSVREDLRLPRSIEPVAYDIRLIPWLVEDNFTFLGTVEVLVNVLEDCSNVTLHVAALNIHSASVERSTGRGEEQHSEAATADESSEGAPLVREMVEIDHNLTVASKQFYVLMLKTPLRRGEQYVVRLRYDGVLNDYLQGFYRSSYTANNETRWIATTQFQPTDARRAFPCFDEPALKARFNISIARTRDMISLSNMPRLRSYEARTIDTFSEPELQGYVWDVYQQSVPMSTYLVAFVVCDYLNLTSGNFAVWARADAIGSARYALSVGPKLLKFLEDFFHIEYPLPKVDMIALPDFSAGAMENWGLITYRETAMLYEENVSAISNKQHVITVVAHELGTIGYPSVVWQFGYAVLVDGPVANEGFASYMEYLGVDAVEPAWKSMEQFVVNELHNVFSLDALSSSHQISVEVHNPEEIHEIFDKISYGKGATIIRMMDHFLTTEVFKRGLTNYLNDKQVSGGSLCMACSMLNVKYQSASQDDLWEYLTNEARRGGIFDEHTSVKEIMDTWTLQTGFPVVFVQRDYESDSIEFRQERFSFANALNGTDGVARHSERFLWWIPITYTTLGDSNFQQTKPSIWMKAEEALVINNHDIPSHDWMIVNVQQTGYYRVNYDERNWQMIVRHLQDRNKYKTIAASNRAQLIDDALNLARAGYLDYGVALNVTRYLVHETDYVPWKAAIAALNYIDSMFIRTRNYGLFKKYSMDLLENIYREVGFEDHRDSPLLTVYKRISVLKAVCHLGNKDCVNHCLRKYYEWMHQPNPDINNPISPNLKSTVYCTAIKYGDETEWDFAWERFQKATVASEKEILLSAMGCSRVPWILARYLENAMSDEYGIRKQDAFRVFISVADNVIGQPIAFDYMRNNWAKMKSYFGASMSNLNIILKYCTKRFNTESELLELKEFAEIHLKDSGRTIQQAIEWTESNIAWLNRNAQPIVNWLNEV</sequence>
<evidence type="ECO:0000256" key="3">
    <source>
        <dbReference type="ARBA" id="ARBA00010136"/>
    </source>
</evidence>
<name>A0A8W7PCJ7_ANOCL</name>
<dbReference type="CDD" id="cd09601">
    <property type="entry name" value="M1_APN-Q_like"/>
    <property type="match status" value="1"/>
</dbReference>
<comment type="similarity">
    <text evidence="3">Belongs to the peptidase M1 family.</text>
</comment>
<keyword evidence="16" id="KW-1015">Disulfide bond</keyword>
<evidence type="ECO:0000256" key="15">
    <source>
        <dbReference type="ARBA" id="ARBA00023136"/>
    </source>
</evidence>
<evidence type="ECO:0000259" key="26">
    <source>
        <dbReference type="Pfam" id="PF17900"/>
    </source>
</evidence>
<dbReference type="GO" id="GO:0008270">
    <property type="term" value="F:zinc ion binding"/>
    <property type="evidence" value="ECO:0007669"/>
    <property type="project" value="InterPro"/>
</dbReference>
<feature type="active site" description="Proton acceptor" evidence="19">
    <location>
        <position position="507"/>
    </location>
</feature>
<evidence type="ECO:0000256" key="18">
    <source>
        <dbReference type="ARBA" id="ARBA00023288"/>
    </source>
</evidence>
<dbReference type="GO" id="GO:0005737">
    <property type="term" value="C:cytoplasm"/>
    <property type="evidence" value="ECO:0007669"/>
    <property type="project" value="TreeGrafter"/>
</dbReference>
<comment type="cofactor">
    <cofactor evidence="20">
        <name>Zn(2+)</name>
        <dbReference type="ChEBI" id="CHEBI:29105"/>
    </cofactor>
    <text evidence="20">Binds 1 zinc ion per subunit.</text>
</comment>
<keyword evidence="7" id="KW-1003">Cell membrane</keyword>
<dbReference type="Pfam" id="PF11838">
    <property type="entry name" value="ERAP1_C"/>
    <property type="match status" value="1"/>
</dbReference>
<evidence type="ECO:0000256" key="9">
    <source>
        <dbReference type="ARBA" id="ARBA00022670"/>
    </source>
</evidence>
<evidence type="ECO:0000256" key="17">
    <source>
        <dbReference type="ARBA" id="ARBA00023180"/>
    </source>
</evidence>
<dbReference type="FunFam" id="1.10.390.10:FF:000006">
    <property type="entry name" value="Puromycin-sensitive aminopeptidase"/>
    <property type="match status" value="1"/>
</dbReference>
<keyword evidence="9" id="KW-0645">Protease</keyword>
<evidence type="ECO:0000256" key="8">
    <source>
        <dbReference type="ARBA" id="ARBA00022622"/>
    </source>
</evidence>
<evidence type="ECO:0000256" key="13">
    <source>
        <dbReference type="ARBA" id="ARBA00022833"/>
    </source>
</evidence>
<dbReference type="Proteomes" id="UP000075882">
    <property type="component" value="Unassembled WGS sequence"/>
</dbReference>
<dbReference type="InterPro" id="IPR045357">
    <property type="entry name" value="Aminopeptidase_N-like_N"/>
</dbReference>
<dbReference type="InterPro" id="IPR034016">
    <property type="entry name" value="M1_APN-typ"/>
</dbReference>
<evidence type="ECO:0000256" key="6">
    <source>
        <dbReference type="ARBA" id="ARBA00022438"/>
    </source>
</evidence>
<keyword evidence="13 20" id="KW-0862">Zinc</keyword>
<dbReference type="GO" id="GO:0006508">
    <property type="term" value="P:proteolysis"/>
    <property type="evidence" value="ECO:0007669"/>
    <property type="project" value="UniProtKB-KW"/>
</dbReference>
<keyword evidence="14" id="KW-0482">Metalloprotease</keyword>
<evidence type="ECO:0000256" key="7">
    <source>
        <dbReference type="ARBA" id="ARBA00022475"/>
    </source>
</evidence>
<keyword evidence="23" id="KW-0812">Transmembrane</keyword>
<feature type="binding site" evidence="20">
    <location>
        <position position="533"/>
    </location>
    <ligand>
        <name>Zn(2+)</name>
        <dbReference type="ChEBI" id="CHEBI:29105"/>
        <note>catalytic</note>
    </ligand>
</feature>
<evidence type="ECO:0000313" key="27">
    <source>
        <dbReference type="EnsemblMetazoa" id="ACOM028819-PA.1"/>
    </source>
</evidence>
<dbReference type="InterPro" id="IPR001930">
    <property type="entry name" value="Peptidase_M1"/>
</dbReference>
<feature type="domain" description="Aminopeptidase N-like N-terminal" evidence="26">
    <location>
        <begin position="186"/>
        <end position="404"/>
    </location>
</feature>
<dbReference type="SUPFAM" id="SSF63737">
    <property type="entry name" value="Leukotriene A4 hydrolase N-terminal domain"/>
    <property type="match status" value="1"/>
</dbReference>
<dbReference type="GO" id="GO:0098552">
    <property type="term" value="C:side of membrane"/>
    <property type="evidence" value="ECO:0007669"/>
    <property type="project" value="UniProtKB-KW"/>
</dbReference>
<evidence type="ECO:0000256" key="20">
    <source>
        <dbReference type="PIRSR" id="PIRSR634016-3"/>
    </source>
</evidence>
<keyword evidence="10 20" id="KW-0479">Metal-binding</keyword>
<keyword evidence="17" id="KW-0325">Glycoprotein</keyword>
<feature type="domain" description="Peptidase M1 membrane alanine aminopeptidase" evidence="24">
    <location>
        <begin position="434"/>
        <end position="679"/>
    </location>
</feature>
<dbReference type="Gene3D" id="2.60.40.1910">
    <property type="match status" value="1"/>
</dbReference>
<evidence type="ECO:0000259" key="25">
    <source>
        <dbReference type="Pfam" id="PF11838"/>
    </source>
</evidence>
<dbReference type="GO" id="GO:0070006">
    <property type="term" value="F:metalloaminopeptidase activity"/>
    <property type="evidence" value="ECO:0007669"/>
    <property type="project" value="TreeGrafter"/>
</dbReference>
<dbReference type="FunFam" id="2.60.40.1910:FF:000008">
    <property type="entry name" value="Aminopeptidase"/>
    <property type="match status" value="1"/>
</dbReference>
<dbReference type="InterPro" id="IPR024571">
    <property type="entry name" value="ERAP1-like_C_dom"/>
</dbReference>
<keyword evidence="23" id="KW-1133">Transmembrane helix</keyword>
<dbReference type="PANTHER" id="PTHR11533:SF294">
    <property type="entry name" value="THYROTROPIN-RELEASING HORMONE-DEGRADING ECTOENZYME"/>
    <property type="match status" value="1"/>
</dbReference>
<keyword evidence="15 23" id="KW-0472">Membrane</keyword>
<evidence type="ECO:0000256" key="23">
    <source>
        <dbReference type="SAM" id="Phobius"/>
    </source>
</evidence>
<dbReference type="GO" id="GO:0005615">
    <property type="term" value="C:extracellular space"/>
    <property type="evidence" value="ECO:0007669"/>
    <property type="project" value="TreeGrafter"/>
</dbReference>
<keyword evidence="8" id="KW-0336">GPI-anchor</keyword>
<evidence type="ECO:0000256" key="5">
    <source>
        <dbReference type="ARBA" id="ARBA00015611"/>
    </source>
</evidence>
<reference evidence="27" key="1">
    <citation type="submission" date="2022-08" db="UniProtKB">
        <authorList>
            <consortium name="EnsemblMetazoa"/>
        </authorList>
    </citation>
    <scope>IDENTIFICATION</scope>
</reference>
<proteinExistence type="inferred from homology"/>
<dbReference type="InterPro" id="IPR042097">
    <property type="entry name" value="Aminopeptidase_N-like_N_sf"/>
</dbReference>
<feature type="binding site" evidence="20">
    <location>
        <position position="506"/>
    </location>
    <ligand>
        <name>Zn(2+)</name>
        <dbReference type="ChEBI" id="CHEBI:29105"/>
        <note>catalytic</note>
    </ligand>
</feature>
<keyword evidence="18" id="KW-0449">Lipoprotein</keyword>
<dbReference type="InterPro" id="IPR027268">
    <property type="entry name" value="Peptidase_M4/M1_CTD_sf"/>
</dbReference>
<evidence type="ECO:0000256" key="2">
    <source>
        <dbReference type="ARBA" id="ARBA00004609"/>
    </source>
</evidence>
<dbReference type="GO" id="GO:0043171">
    <property type="term" value="P:peptide catabolic process"/>
    <property type="evidence" value="ECO:0007669"/>
    <property type="project" value="TreeGrafter"/>
</dbReference>
<dbReference type="GO" id="GO:0016285">
    <property type="term" value="F:alanyl aminopeptidase activity"/>
    <property type="evidence" value="ECO:0007669"/>
    <property type="project" value="UniProtKB-EC"/>
</dbReference>